<dbReference type="Proteomes" id="UP000741863">
    <property type="component" value="Unassembled WGS sequence"/>
</dbReference>
<keyword evidence="1" id="KW-0472">Membrane</keyword>
<dbReference type="EMBL" id="JAFBEC010000008">
    <property type="protein sequence ID" value="MBM7633686.1"/>
    <property type="molecule type" value="Genomic_DNA"/>
</dbReference>
<evidence type="ECO:0000313" key="2">
    <source>
        <dbReference type="EMBL" id="MBM7633686.1"/>
    </source>
</evidence>
<feature type="transmembrane region" description="Helical" evidence="1">
    <location>
        <begin position="12"/>
        <end position="32"/>
    </location>
</feature>
<name>A0ABS2PEB9_9BACL</name>
<protein>
    <submittedName>
        <fullName evidence="2">Murein L,D-transpeptidase YafK</fullName>
    </submittedName>
</protein>
<keyword evidence="1" id="KW-1133">Transmembrane helix</keyword>
<reference evidence="2 3" key="1">
    <citation type="submission" date="2021-01" db="EMBL/GenBank/DDBJ databases">
        <title>Genomic Encyclopedia of Type Strains, Phase IV (KMG-IV): sequencing the most valuable type-strain genomes for metagenomic binning, comparative biology and taxonomic classification.</title>
        <authorList>
            <person name="Goeker M."/>
        </authorList>
    </citation>
    <scope>NUCLEOTIDE SEQUENCE [LARGE SCALE GENOMIC DNA]</scope>
    <source>
        <strain evidence="2 3">DSM 25540</strain>
    </source>
</reference>
<accession>A0ABS2PEB9</accession>
<proteinExistence type="predicted"/>
<comment type="caution">
    <text evidence="2">The sequence shown here is derived from an EMBL/GenBank/DDBJ whole genome shotgun (WGS) entry which is preliminary data.</text>
</comment>
<dbReference type="RefSeq" id="WP_204698394.1">
    <property type="nucleotide sequence ID" value="NZ_JAFBEC010000008.1"/>
</dbReference>
<gene>
    <name evidence="2" type="ORF">JOD17_002782</name>
</gene>
<sequence length="148" mass="17216">MAIGEKGAIMPYILVLCFVFSALVATQALLFLTEKQMVTSYQHYMQASLLIEKSKKEWWRQFERGDDKRAGTYHYDSGTVSYTQKATSSDYDEVVFTSKTTADTTVVHRFYIMRIDVEEDEANEDDYEPSNHELEGSFRFNNRFVCIE</sequence>
<evidence type="ECO:0000313" key="3">
    <source>
        <dbReference type="Proteomes" id="UP000741863"/>
    </source>
</evidence>
<evidence type="ECO:0000256" key="1">
    <source>
        <dbReference type="SAM" id="Phobius"/>
    </source>
</evidence>
<keyword evidence="1" id="KW-0812">Transmembrane</keyword>
<keyword evidence="3" id="KW-1185">Reference proteome</keyword>
<dbReference type="Pfam" id="PF14173">
    <property type="entry name" value="ComGG"/>
    <property type="match status" value="1"/>
</dbReference>
<dbReference type="InterPro" id="IPR020372">
    <property type="entry name" value="Competence_ComGG"/>
</dbReference>
<organism evidence="2 3">
    <name type="scientific">Geomicrobium sediminis</name>
    <dbReference type="NCBI Taxonomy" id="1347788"/>
    <lineage>
        <taxon>Bacteria</taxon>
        <taxon>Bacillati</taxon>
        <taxon>Bacillota</taxon>
        <taxon>Bacilli</taxon>
        <taxon>Bacillales</taxon>
        <taxon>Geomicrobium</taxon>
    </lineage>
</organism>